<name>A0A837DA45_9PSEU</name>
<keyword evidence="3" id="KW-0472">Membrane</keyword>
<feature type="region of interest" description="Disordered" evidence="2">
    <location>
        <begin position="1"/>
        <end position="59"/>
    </location>
</feature>
<dbReference type="AlphaFoldDB" id="A0A837DA45"/>
<dbReference type="NCBIfam" id="TIGR00350">
    <property type="entry name" value="lytR_cpsA_psr"/>
    <property type="match status" value="1"/>
</dbReference>
<dbReference type="InterPro" id="IPR004474">
    <property type="entry name" value="LytR_CpsA_psr"/>
</dbReference>
<dbReference type="OrthoDB" id="9782542at2"/>
<dbReference type="EMBL" id="JRZE01000003">
    <property type="protein sequence ID" value="KHF44497.1"/>
    <property type="molecule type" value="Genomic_DNA"/>
</dbReference>
<organism evidence="5 6">
    <name type="scientific">Saccharomonospora viridis</name>
    <dbReference type="NCBI Taxonomy" id="1852"/>
    <lineage>
        <taxon>Bacteria</taxon>
        <taxon>Bacillati</taxon>
        <taxon>Actinomycetota</taxon>
        <taxon>Actinomycetes</taxon>
        <taxon>Pseudonocardiales</taxon>
        <taxon>Pseudonocardiaceae</taxon>
        <taxon>Saccharomonospora</taxon>
    </lineage>
</organism>
<feature type="compositionally biased region" description="Basic and acidic residues" evidence="2">
    <location>
        <begin position="230"/>
        <end position="241"/>
    </location>
</feature>
<reference evidence="5 6" key="1">
    <citation type="submission" date="2014-10" db="EMBL/GenBank/DDBJ databases">
        <title>Genome sequence of Micropolyspora internatus JCM3315.</title>
        <authorList>
            <person name="Shin S.-K."/>
            <person name="Yi H."/>
        </authorList>
    </citation>
    <scope>NUCLEOTIDE SEQUENCE [LARGE SCALE GENOMIC DNA]</scope>
    <source>
        <strain evidence="5 6">JCM 3315</strain>
    </source>
</reference>
<comment type="similarity">
    <text evidence="1">Belongs to the LytR/CpsA/Psr (LCP) family.</text>
</comment>
<dbReference type="Gene3D" id="3.40.630.190">
    <property type="entry name" value="LCP protein"/>
    <property type="match status" value="1"/>
</dbReference>
<feature type="domain" description="Cell envelope-related transcriptional attenuator" evidence="4">
    <location>
        <begin position="330"/>
        <end position="495"/>
    </location>
</feature>
<keyword evidence="3" id="KW-0812">Transmembrane</keyword>
<gene>
    <name evidence="5" type="ORF">MINT15_13790</name>
</gene>
<feature type="region of interest" description="Disordered" evidence="2">
    <location>
        <begin position="72"/>
        <end position="241"/>
    </location>
</feature>
<dbReference type="Pfam" id="PF03816">
    <property type="entry name" value="LytR_cpsA_psr"/>
    <property type="match status" value="1"/>
</dbReference>
<feature type="compositionally biased region" description="Acidic residues" evidence="2">
    <location>
        <begin position="185"/>
        <end position="196"/>
    </location>
</feature>
<dbReference type="PANTHER" id="PTHR33392">
    <property type="entry name" value="POLYISOPRENYL-TEICHOIC ACID--PEPTIDOGLYCAN TEICHOIC ACID TRANSFERASE TAGU"/>
    <property type="match status" value="1"/>
</dbReference>
<evidence type="ECO:0000256" key="1">
    <source>
        <dbReference type="ARBA" id="ARBA00006068"/>
    </source>
</evidence>
<feature type="transmembrane region" description="Helical" evidence="3">
    <location>
        <begin position="251"/>
        <end position="270"/>
    </location>
</feature>
<feature type="compositionally biased region" description="Acidic residues" evidence="2">
    <location>
        <begin position="219"/>
        <end position="229"/>
    </location>
</feature>
<accession>A0A837DA45</accession>
<feature type="compositionally biased region" description="Basic residues" evidence="2">
    <location>
        <begin position="109"/>
        <end position="118"/>
    </location>
</feature>
<evidence type="ECO:0000256" key="3">
    <source>
        <dbReference type="SAM" id="Phobius"/>
    </source>
</evidence>
<dbReference type="Proteomes" id="UP000030848">
    <property type="component" value="Unassembled WGS sequence"/>
</dbReference>
<protein>
    <submittedName>
        <fullName evidence="5">Transcriptional regulator</fullName>
    </submittedName>
</protein>
<evidence type="ECO:0000256" key="2">
    <source>
        <dbReference type="SAM" id="MobiDB-lite"/>
    </source>
</evidence>
<evidence type="ECO:0000313" key="5">
    <source>
        <dbReference type="EMBL" id="KHF44497.1"/>
    </source>
</evidence>
<sequence>MPPELLHQAGAGEAQPPVATPPPAPQRPHHRPEREEDERSLEDRLTMTDQMEPVDDATKYRRKIDESLARFSAAHDELEAEERRKRQRRQRLLEQTMTAFQRVVPVGPKSHRRNNARRNHTDPDDDGESERGGLVGLEGVAGFGGPEAGAETDAAPDDVDSDGTGSDDVAGPASDDTELVRLESEETESDETDSDGDGSNGANGLRTTEADDTGSAGTDSDESTSDQDGSETRDHAERTGRDRRAVLASKAAVLVVAVLVFLGTGIGWGAKTWFEGQVNEILALDEDSADIRNASAQIGDANFLIVGSDTREGAEAEDNVGSTESIQGARSDTVMLAHIPEDRERVVVISFPRDLEITRPECQRWDSATGAYGETVGPAEAVKLNTAFTIGGPRCLTKVIQQISGVRINHFVGIDFQGFKGMVDAVGGVTMHFEEPMRDAELGLIVAETGDVLLKGEQALSFVRARKVYGDPTFSDYGRMKRQQDFLASLLRKVLSGDVLLDMGKLTNFAQAFARSTFGENIGVDQMLTLAQSMKGLDAGKVTFLTIPTVGEANERGNEVLLESEAAKLFQALIDNTPLPGEEEEQQGAPTPEAGAETGTPQQAAAPVGQALNAVNRGFISRYGVRANPHVE</sequence>
<evidence type="ECO:0000259" key="4">
    <source>
        <dbReference type="Pfam" id="PF03816"/>
    </source>
</evidence>
<comment type="caution">
    <text evidence="5">The sequence shown here is derived from an EMBL/GenBank/DDBJ whole genome shotgun (WGS) entry which is preliminary data.</text>
</comment>
<feature type="region of interest" description="Disordered" evidence="2">
    <location>
        <begin position="579"/>
        <end position="608"/>
    </location>
</feature>
<evidence type="ECO:0000313" key="6">
    <source>
        <dbReference type="Proteomes" id="UP000030848"/>
    </source>
</evidence>
<feature type="compositionally biased region" description="Gly residues" evidence="2">
    <location>
        <begin position="133"/>
        <end position="147"/>
    </location>
</feature>
<feature type="compositionally biased region" description="Basic and acidic residues" evidence="2">
    <location>
        <begin position="72"/>
        <end position="84"/>
    </location>
</feature>
<dbReference type="PANTHER" id="PTHR33392:SF6">
    <property type="entry name" value="POLYISOPRENYL-TEICHOIC ACID--PEPTIDOGLYCAN TEICHOIC ACID TRANSFERASE TAGU"/>
    <property type="match status" value="1"/>
</dbReference>
<proteinExistence type="inferred from homology"/>
<keyword evidence="3" id="KW-1133">Transmembrane helix</keyword>
<dbReference type="InterPro" id="IPR050922">
    <property type="entry name" value="LytR/CpsA/Psr_CW_biosynth"/>
</dbReference>